<keyword evidence="3" id="KW-1185">Reference proteome</keyword>
<accession>A0ABS9H5B4</accession>
<dbReference type="EMBL" id="JAKIJS010000001">
    <property type="protein sequence ID" value="MCF6139027.1"/>
    <property type="molecule type" value="Genomic_DNA"/>
</dbReference>
<evidence type="ECO:0000313" key="2">
    <source>
        <dbReference type="EMBL" id="MCF6139027.1"/>
    </source>
</evidence>
<dbReference type="RefSeq" id="WP_236337652.1">
    <property type="nucleotide sequence ID" value="NZ_JAKIJS010000001.1"/>
</dbReference>
<organism evidence="2 3">
    <name type="scientific">Pseudalkalibacillus berkeleyi</name>
    <dbReference type="NCBI Taxonomy" id="1069813"/>
    <lineage>
        <taxon>Bacteria</taxon>
        <taxon>Bacillati</taxon>
        <taxon>Bacillota</taxon>
        <taxon>Bacilli</taxon>
        <taxon>Bacillales</taxon>
        <taxon>Fictibacillaceae</taxon>
        <taxon>Pseudalkalibacillus</taxon>
    </lineage>
</organism>
<dbReference type="Proteomes" id="UP001649381">
    <property type="component" value="Unassembled WGS sequence"/>
</dbReference>
<name>A0ABS9H5B4_9BACL</name>
<protein>
    <recommendedName>
        <fullName evidence="4">DUF1461 domain-containing protein</fullName>
    </recommendedName>
</protein>
<feature type="transmembrane region" description="Helical" evidence="1">
    <location>
        <begin position="261"/>
        <end position="284"/>
    </location>
</feature>
<feature type="transmembrane region" description="Helical" evidence="1">
    <location>
        <begin position="178"/>
        <end position="197"/>
    </location>
</feature>
<evidence type="ECO:0000256" key="1">
    <source>
        <dbReference type="SAM" id="Phobius"/>
    </source>
</evidence>
<keyword evidence="1" id="KW-0812">Transmembrane</keyword>
<gene>
    <name evidence="2" type="ORF">L2716_14905</name>
</gene>
<feature type="transmembrane region" description="Helical" evidence="1">
    <location>
        <begin position="12"/>
        <end position="31"/>
    </location>
</feature>
<evidence type="ECO:0000313" key="3">
    <source>
        <dbReference type="Proteomes" id="UP001649381"/>
    </source>
</evidence>
<proteinExistence type="predicted"/>
<feature type="transmembrane region" description="Helical" evidence="1">
    <location>
        <begin position="204"/>
        <end position="228"/>
    </location>
</feature>
<keyword evidence="1" id="KW-1133">Transmembrane helix</keyword>
<evidence type="ECO:0008006" key="4">
    <source>
        <dbReference type="Google" id="ProtNLM"/>
    </source>
</evidence>
<sequence>MFRKIIRQIPAVILYTLIFSLLTTTFLLLAFKQTVLDPYSTIDKLDGTGAYSELQEILPVAIQETDELKEITSDDALNPTFEKVIREQMTINRVKEMMNYIETDIWDYILEKDTELEPLNISDIRLILLEEINQESSLNNRVIYVDKFVDELEWSSIMNVKSDSIDQLKTHYDRINSLLLICALSLLTLIGFSFLVLRNVRTTLSWLSGACIVSGISLAVTAVILHIIGIDWMNTGIDFPELFSPLSDYVETVMKQLYVDFLSAVLAGAGFITIFGIGSYGIAVRKPMQKYNQKIAA</sequence>
<comment type="caution">
    <text evidence="2">The sequence shown here is derived from an EMBL/GenBank/DDBJ whole genome shotgun (WGS) entry which is preliminary data.</text>
</comment>
<reference evidence="2 3" key="1">
    <citation type="submission" date="2022-01" db="EMBL/GenBank/DDBJ databases">
        <title>Alkalihalobacillus sp. EGI L200015, a novel bacterium isolated from a salt lake sediment.</title>
        <authorList>
            <person name="Gao L."/>
            <person name="Fang B.-Z."/>
            <person name="Li W.-J."/>
        </authorList>
    </citation>
    <scope>NUCLEOTIDE SEQUENCE [LARGE SCALE GENOMIC DNA]</scope>
    <source>
        <strain evidence="2 3">KCTC 12718</strain>
    </source>
</reference>
<keyword evidence="1" id="KW-0472">Membrane</keyword>